<dbReference type="PANTHER" id="PTHR43833">
    <property type="entry name" value="POTASSIUM CHANNEL PROTEIN 2-RELATED-RELATED"/>
    <property type="match status" value="1"/>
</dbReference>
<dbReference type="InterPro" id="IPR036721">
    <property type="entry name" value="RCK_C_sf"/>
</dbReference>
<organism evidence="3 4">
    <name type="scientific">Alcanivorax hongdengensis A-11-3</name>
    <dbReference type="NCBI Taxonomy" id="1177179"/>
    <lineage>
        <taxon>Bacteria</taxon>
        <taxon>Pseudomonadati</taxon>
        <taxon>Pseudomonadota</taxon>
        <taxon>Gammaproteobacteria</taxon>
        <taxon>Oceanospirillales</taxon>
        <taxon>Alcanivoracaceae</taxon>
        <taxon>Alcanivorax</taxon>
    </lineage>
</organism>
<keyword evidence="4" id="KW-1185">Reference proteome</keyword>
<feature type="domain" description="RCK N-terminal" evidence="1">
    <location>
        <begin position="2"/>
        <end position="118"/>
    </location>
</feature>
<reference evidence="3 4" key="1">
    <citation type="journal article" date="2012" name="J. Bacteriol.">
        <title>Genome Sequence of the Alkane-Degrading Bacterium Alcanivorax hongdengensis Type Strain A-11-3.</title>
        <authorList>
            <person name="Lai Q."/>
            <person name="Shao Z."/>
        </authorList>
    </citation>
    <scope>NUCLEOTIDE SEQUENCE [LARGE SCALE GENOMIC DNA]</scope>
    <source>
        <strain evidence="3 4">A-11-3</strain>
    </source>
</reference>
<name>L0WD90_9GAMM</name>
<dbReference type="PATRIC" id="fig|1177179.3.peg.1386"/>
<feature type="domain" description="RCK C-terminal" evidence="2">
    <location>
        <begin position="135"/>
        <end position="216"/>
    </location>
</feature>
<sequence length="216" mass="24216">MKHQYAVIGLGSFGSTVALELTRLGHDVLGIDSDASRVEYYADQLSQTLIADGASDKVVEELDLPAYDAVVVAIGENLEASILTTLALKNAKVKQVWVKAISEAHHRILFRLGADRIIHPEHEMGIRVAQTLLHPEMLDYIPLGNDWLVVEVKVDERFADQPAVELPLEDHDLRLTLVKRGTEVWQAPFTDLVLRERDQLVLLGTMHNLLRFAKKQ</sequence>
<dbReference type="STRING" id="1177179.A11A3_06888"/>
<gene>
    <name evidence="3" type="ORF">A11A3_06888</name>
</gene>
<dbReference type="InterPro" id="IPR003148">
    <property type="entry name" value="RCK_N"/>
</dbReference>
<dbReference type="Pfam" id="PF02080">
    <property type="entry name" value="TrkA_C"/>
    <property type="match status" value="1"/>
</dbReference>
<evidence type="ECO:0000313" key="3">
    <source>
        <dbReference type="EMBL" id="EKF74728.1"/>
    </source>
</evidence>
<accession>L0WD90</accession>
<dbReference type="InterPro" id="IPR006037">
    <property type="entry name" value="RCK_C"/>
</dbReference>
<dbReference type="GO" id="GO:0008324">
    <property type="term" value="F:monoatomic cation transmembrane transporter activity"/>
    <property type="evidence" value="ECO:0007669"/>
    <property type="project" value="InterPro"/>
</dbReference>
<evidence type="ECO:0000313" key="4">
    <source>
        <dbReference type="Proteomes" id="UP000010164"/>
    </source>
</evidence>
<proteinExistence type="predicted"/>
<dbReference type="InterPro" id="IPR050721">
    <property type="entry name" value="Trk_Ktr_HKT_K-transport"/>
</dbReference>
<evidence type="ECO:0000259" key="1">
    <source>
        <dbReference type="PROSITE" id="PS51201"/>
    </source>
</evidence>
<comment type="caution">
    <text evidence="3">The sequence shown here is derived from an EMBL/GenBank/DDBJ whole genome shotgun (WGS) entry which is preliminary data.</text>
</comment>
<dbReference type="OrthoDB" id="9776294at2"/>
<dbReference type="InterPro" id="IPR036291">
    <property type="entry name" value="NAD(P)-bd_dom_sf"/>
</dbReference>
<dbReference type="AlphaFoldDB" id="L0WD90"/>
<dbReference type="SUPFAM" id="SSF116726">
    <property type="entry name" value="TrkA C-terminal domain-like"/>
    <property type="match status" value="1"/>
</dbReference>
<dbReference type="PROSITE" id="PS51202">
    <property type="entry name" value="RCK_C"/>
    <property type="match status" value="1"/>
</dbReference>
<dbReference type="Pfam" id="PF02254">
    <property type="entry name" value="TrkA_N"/>
    <property type="match status" value="1"/>
</dbReference>
<dbReference type="GO" id="GO:0006813">
    <property type="term" value="P:potassium ion transport"/>
    <property type="evidence" value="ECO:0007669"/>
    <property type="project" value="InterPro"/>
</dbReference>
<dbReference type="PANTHER" id="PTHR43833:SF7">
    <property type="entry name" value="KTR SYSTEM POTASSIUM UPTAKE PROTEIN C"/>
    <property type="match status" value="1"/>
</dbReference>
<dbReference type="Proteomes" id="UP000010164">
    <property type="component" value="Unassembled WGS sequence"/>
</dbReference>
<protein>
    <submittedName>
        <fullName evidence="3">Potassium uptake protein TrkA</fullName>
    </submittedName>
</protein>
<dbReference type="Gene3D" id="3.40.50.720">
    <property type="entry name" value="NAD(P)-binding Rossmann-like Domain"/>
    <property type="match status" value="1"/>
</dbReference>
<dbReference type="PROSITE" id="PS51201">
    <property type="entry name" value="RCK_N"/>
    <property type="match status" value="1"/>
</dbReference>
<dbReference type="SUPFAM" id="SSF51735">
    <property type="entry name" value="NAD(P)-binding Rossmann-fold domains"/>
    <property type="match status" value="1"/>
</dbReference>
<dbReference type="RefSeq" id="WP_008928558.1">
    <property type="nucleotide sequence ID" value="NZ_AMRJ01000008.1"/>
</dbReference>
<evidence type="ECO:0000259" key="2">
    <source>
        <dbReference type="PROSITE" id="PS51202"/>
    </source>
</evidence>
<dbReference type="eggNOG" id="COG0569">
    <property type="taxonomic scope" value="Bacteria"/>
</dbReference>
<dbReference type="EMBL" id="AMRJ01000008">
    <property type="protein sequence ID" value="EKF74728.1"/>
    <property type="molecule type" value="Genomic_DNA"/>
</dbReference>
<dbReference type="Gene3D" id="3.30.70.1450">
    <property type="entry name" value="Regulator of K+ conductance, C-terminal domain"/>
    <property type="match status" value="1"/>
</dbReference>